<feature type="domain" description="Cytidyltransferase-like" evidence="12">
    <location>
        <begin position="48"/>
        <end position="227"/>
    </location>
</feature>
<comment type="function">
    <text evidence="1 11">Catalyzes the reversible adenylation of nicotinate mononucleotide (NaMN) to nicotinic acid adenine dinucleotide (NaAD).</text>
</comment>
<evidence type="ECO:0000256" key="7">
    <source>
        <dbReference type="ARBA" id="ARBA00022741"/>
    </source>
</evidence>
<evidence type="ECO:0000256" key="10">
    <source>
        <dbReference type="ARBA" id="ARBA00048721"/>
    </source>
</evidence>
<evidence type="ECO:0000259" key="12">
    <source>
        <dbReference type="Pfam" id="PF01467"/>
    </source>
</evidence>
<dbReference type="EC" id="2.7.7.18" evidence="11"/>
<keyword evidence="6 11" id="KW-0548">Nucleotidyltransferase</keyword>
<evidence type="ECO:0000256" key="8">
    <source>
        <dbReference type="ARBA" id="ARBA00022840"/>
    </source>
</evidence>
<dbReference type="NCBIfam" id="NF000843">
    <property type="entry name" value="PRK00071.2-2"/>
    <property type="match status" value="1"/>
</dbReference>
<proteinExistence type="inferred from homology"/>
<sequence>MGAVAGGPAAPCRGARIGISLYTAHRAGNERAMRHALPHARPGQVIGLLGGSFDPPHEGHLHISREALKRFALDRLWWLVSPGNPLKRQGPAPLVARMAAARAMVDHPRMAATDFEARAGTRYTAETLAALMAAYPGVRFVWLMGADNLAQFHHWQDWRSIIETVPVGVLARPGQRISARMSPAARIYGHARIAGRDARALGRADAPAWCFVNVPMMDISSTHLRARVAAQTGENVSGAERNADCTGRAASVKFGS</sequence>
<dbReference type="UniPathway" id="UPA00253">
    <property type="reaction ID" value="UER00332"/>
</dbReference>
<comment type="catalytic activity">
    <reaction evidence="10 11">
        <text>nicotinate beta-D-ribonucleotide + ATP + H(+) = deamido-NAD(+) + diphosphate</text>
        <dbReference type="Rhea" id="RHEA:22860"/>
        <dbReference type="ChEBI" id="CHEBI:15378"/>
        <dbReference type="ChEBI" id="CHEBI:30616"/>
        <dbReference type="ChEBI" id="CHEBI:33019"/>
        <dbReference type="ChEBI" id="CHEBI:57502"/>
        <dbReference type="ChEBI" id="CHEBI:58437"/>
        <dbReference type="EC" id="2.7.7.18"/>
    </reaction>
</comment>
<evidence type="ECO:0000313" key="14">
    <source>
        <dbReference type="Proteomes" id="UP000199582"/>
    </source>
</evidence>
<keyword evidence="14" id="KW-1185">Reference proteome</keyword>
<keyword evidence="4 11" id="KW-0662">Pyridine nucleotide biosynthesis</keyword>
<dbReference type="STRING" id="1287727.SAMN05443999_10847"/>
<reference evidence="13 14" key="1">
    <citation type="submission" date="2016-10" db="EMBL/GenBank/DDBJ databases">
        <authorList>
            <person name="de Groot N.N."/>
        </authorList>
    </citation>
    <scope>NUCLEOTIDE SEQUENCE [LARGE SCALE GENOMIC DNA]</scope>
    <source>
        <strain evidence="13 14">DSM 100674</strain>
    </source>
</reference>
<evidence type="ECO:0000256" key="9">
    <source>
        <dbReference type="ARBA" id="ARBA00023027"/>
    </source>
</evidence>
<accession>A0A1H7T312</accession>
<dbReference type="NCBIfam" id="TIGR00482">
    <property type="entry name" value="nicotinate (nicotinamide) nucleotide adenylyltransferase"/>
    <property type="match status" value="1"/>
</dbReference>
<name>A0A1H7T312_9RHOB</name>
<evidence type="ECO:0000256" key="11">
    <source>
        <dbReference type="HAMAP-Rule" id="MF_00244"/>
    </source>
</evidence>
<dbReference type="SUPFAM" id="SSF52374">
    <property type="entry name" value="Nucleotidylyl transferase"/>
    <property type="match status" value="1"/>
</dbReference>
<dbReference type="Proteomes" id="UP000199582">
    <property type="component" value="Unassembled WGS sequence"/>
</dbReference>
<dbReference type="PANTHER" id="PTHR39321">
    <property type="entry name" value="NICOTINATE-NUCLEOTIDE ADENYLYLTRANSFERASE-RELATED"/>
    <property type="match status" value="1"/>
</dbReference>
<evidence type="ECO:0000313" key="13">
    <source>
        <dbReference type="EMBL" id="SEL79261.1"/>
    </source>
</evidence>
<evidence type="ECO:0000256" key="3">
    <source>
        <dbReference type="ARBA" id="ARBA00009014"/>
    </source>
</evidence>
<protein>
    <recommendedName>
        <fullName evidence="11">Probable nicotinate-nucleotide adenylyltransferase</fullName>
        <ecNumber evidence="11">2.7.7.18</ecNumber>
    </recommendedName>
    <alternativeName>
        <fullName evidence="11">Deamido-NAD(+) diphosphorylase</fullName>
    </alternativeName>
    <alternativeName>
        <fullName evidence="11">Deamido-NAD(+) pyrophosphorylase</fullName>
    </alternativeName>
    <alternativeName>
        <fullName evidence="11">Nicotinate mononucleotide adenylyltransferase</fullName>
        <shortName evidence="11">NaMN adenylyltransferase</shortName>
    </alternativeName>
</protein>
<evidence type="ECO:0000256" key="1">
    <source>
        <dbReference type="ARBA" id="ARBA00002324"/>
    </source>
</evidence>
<dbReference type="GO" id="GO:0009435">
    <property type="term" value="P:NAD+ biosynthetic process"/>
    <property type="evidence" value="ECO:0007669"/>
    <property type="project" value="UniProtKB-UniRule"/>
</dbReference>
<dbReference type="EMBL" id="FOAG01000008">
    <property type="protein sequence ID" value="SEL79261.1"/>
    <property type="molecule type" value="Genomic_DNA"/>
</dbReference>
<dbReference type="AlphaFoldDB" id="A0A1H7T312"/>
<dbReference type="InterPro" id="IPR004821">
    <property type="entry name" value="Cyt_trans-like"/>
</dbReference>
<dbReference type="InterPro" id="IPR005248">
    <property type="entry name" value="NadD/NMNAT"/>
</dbReference>
<comment type="pathway">
    <text evidence="2 11">Cofactor biosynthesis; NAD(+) biosynthesis; deamido-NAD(+) from nicotinate D-ribonucleotide: step 1/1.</text>
</comment>
<keyword evidence="7 11" id="KW-0547">Nucleotide-binding</keyword>
<keyword evidence="9 11" id="KW-0520">NAD</keyword>
<comment type="similarity">
    <text evidence="3 11">Belongs to the NadD family.</text>
</comment>
<gene>
    <name evidence="11" type="primary">nadD</name>
    <name evidence="13" type="ORF">SAMN05443999_10847</name>
</gene>
<dbReference type="InterPro" id="IPR014729">
    <property type="entry name" value="Rossmann-like_a/b/a_fold"/>
</dbReference>
<dbReference type="NCBIfam" id="NF000845">
    <property type="entry name" value="PRK00071.2-4"/>
    <property type="match status" value="1"/>
</dbReference>
<dbReference type="CDD" id="cd02165">
    <property type="entry name" value="NMNAT"/>
    <property type="match status" value="1"/>
</dbReference>
<keyword evidence="5 11" id="KW-0808">Transferase</keyword>
<dbReference type="GO" id="GO:0005524">
    <property type="term" value="F:ATP binding"/>
    <property type="evidence" value="ECO:0007669"/>
    <property type="project" value="UniProtKB-KW"/>
</dbReference>
<dbReference type="Gene3D" id="3.40.50.620">
    <property type="entry name" value="HUPs"/>
    <property type="match status" value="1"/>
</dbReference>
<dbReference type="HAMAP" id="MF_00244">
    <property type="entry name" value="NaMN_adenylyltr"/>
    <property type="match status" value="1"/>
</dbReference>
<evidence type="ECO:0000256" key="5">
    <source>
        <dbReference type="ARBA" id="ARBA00022679"/>
    </source>
</evidence>
<dbReference type="Pfam" id="PF01467">
    <property type="entry name" value="CTP_transf_like"/>
    <property type="match status" value="1"/>
</dbReference>
<dbReference type="PANTHER" id="PTHR39321:SF3">
    <property type="entry name" value="PHOSPHOPANTETHEINE ADENYLYLTRANSFERASE"/>
    <property type="match status" value="1"/>
</dbReference>
<evidence type="ECO:0000256" key="4">
    <source>
        <dbReference type="ARBA" id="ARBA00022642"/>
    </source>
</evidence>
<evidence type="ECO:0000256" key="2">
    <source>
        <dbReference type="ARBA" id="ARBA00005019"/>
    </source>
</evidence>
<keyword evidence="8 11" id="KW-0067">ATP-binding</keyword>
<dbReference type="GO" id="GO:0004515">
    <property type="term" value="F:nicotinate-nucleotide adenylyltransferase activity"/>
    <property type="evidence" value="ECO:0007669"/>
    <property type="project" value="UniProtKB-UniRule"/>
</dbReference>
<organism evidence="13 14">
    <name type="scientific">Roseovarius azorensis</name>
    <dbReference type="NCBI Taxonomy" id="1287727"/>
    <lineage>
        <taxon>Bacteria</taxon>
        <taxon>Pseudomonadati</taxon>
        <taxon>Pseudomonadota</taxon>
        <taxon>Alphaproteobacteria</taxon>
        <taxon>Rhodobacterales</taxon>
        <taxon>Roseobacteraceae</taxon>
        <taxon>Roseovarius</taxon>
    </lineage>
</organism>
<evidence type="ECO:0000256" key="6">
    <source>
        <dbReference type="ARBA" id="ARBA00022695"/>
    </source>
</evidence>